<dbReference type="GO" id="GO:0016747">
    <property type="term" value="F:acyltransferase activity, transferring groups other than amino-acyl groups"/>
    <property type="evidence" value="ECO:0007669"/>
    <property type="project" value="InterPro"/>
</dbReference>
<name>A0A316X8W5_9FLAO</name>
<evidence type="ECO:0000313" key="2">
    <source>
        <dbReference type="EMBL" id="PWN69206.1"/>
    </source>
</evidence>
<comment type="caution">
    <text evidence="2">The sequence shown here is derived from an EMBL/GenBank/DDBJ whole genome shotgun (WGS) entry which is preliminary data.</text>
</comment>
<dbReference type="RefSeq" id="WP_103247839.1">
    <property type="nucleotide sequence ID" value="NZ_PPED02000003.1"/>
</dbReference>
<dbReference type="Proteomes" id="UP000236594">
    <property type="component" value="Unassembled WGS sequence"/>
</dbReference>
<keyword evidence="2" id="KW-0808">Transferase</keyword>
<dbReference type="SUPFAM" id="SSF55729">
    <property type="entry name" value="Acyl-CoA N-acyltransferases (Nat)"/>
    <property type="match status" value="1"/>
</dbReference>
<organism evidence="2 3">
    <name type="scientific">Chryseobacterium phosphatilyticum</name>
    <dbReference type="NCBI Taxonomy" id="475075"/>
    <lineage>
        <taxon>Bacteria</taxon>
        <taxon>Pseudomonadati</taxon>
        <taxon>Bacteroidota</taxon>
        <taxon>Flavobacteriia</taxon>
        <taxon>Flavobacteriales</taxon>
        <taxon>Weeksellaceae</taxon>
        <taxon>Chryseobacterium group</taxon>
        <taxon>Chryseobacterium</taxon>
    </lineage>
</organism>
<protein>
    <submittedName>
        <fullName evidence="2">GNAT family N-acetyltransferase</fullName>
    </submittedName>
</protein>
<dbReference type="EMBL" id="PPED02000003">
    <property type="protein sequence ID" value="PWN69206.1"/>
    <property type="molecule type" value="Genomic_DNA"/>
</dbReference>
<evidence type="ECO:0000313" key="3">
    <source>
        <dbReference type="Proteomes" id="UP000236594"/>
    </source>
</evidence>
<dbReference type="OrthoDB" id="768656at2"/>
<proteinExistence type="predicted"/>
<dbReference type="InterPro" id="IPR000182">
    <property type="entry name" value="GNAT_dom"/>
</dbReference>
<sequence>MKYHIKKTNELTEQEIEHILQLWDISAWNRMKIPEFHSLFKDSEFHFLIDAKEVILAVFRVNFDFTLNISGEEISFAEAVGLVAAQKKKGYGARLVEYFTENMKERNIETIGFCHTHLRPFYEKCKIEILYDKARAIKENVDSEWVNSDDDDILIFHISDERKKLLNGLSAQNNAYLIIKEQRNEL</sequence>
<dbReference type="Pfam" id="PF00583">
    <property type="entry name" value="Acetyltransf_1"/>
    <property type="match status" value="1"/>
</dbReference>
<dbReference type="InterPro" id="IPR016181">
    <property type="entry name" value="Acyl_CoA_acyltransferase"/>
</dbReference>
<dbReference type="Gene3D" id="3.40.630.30">
    <property type="match status" value="1"/>
</dbReference>
<dbReference type="AlphaFoldDB" id="A0A316X8W5"/>
<feature type="domain" description="N-acetyltransferase" evidence="1">
    <location>
        <begin position="20"/>
        <end position="125"/>
    </location>
</feature>
<gene>
    <name evidence="2" type="ORF">C1631_014180</name>
</gene>
<evidence type="ECO:0000259" key="1">
    <source>
        <dbReference type="Pfam" id="PF00583"/>
    </source>
</evidence>
<keyword evidence="3" id="KW-1185">Reference proteome</keyword>
<reference evidence="2 3" key="1">
    <citation type="submission" date="2018-04" db="EMBL/GenBank/DDBJ databases">
        <title>Draft Genome Sequence of Phosphate-Solubilizing Chryseobacterium sp. ISE14 that is a Biocontrol and Plant Growth-Promoting Rhizobacterium Isolated from Cucumber.</title>
        <authorList>
            <person name="Jeong J.-J."/>
            <person name="Sang M.K."/>
            <person name="Choi I.-G."/>
            <person name="Kim K.D."/>
        </authorList>
    </citation>
    <scope>NUCLEOTIDE SEQUENCE [LARGE SCALE GENOMIC DNA]</scope>
    <source>
        <strain evidence="2 3">ISE14</strain>
    </source>
</reference>
<accession>A0A316X8W5</accession>